<evidence type="ECO:0000313" key="9">
    <source>
        <dbReference type="RefSeq" id="XP_046588706.1"/>
    </source>
</evidence>
<comment type="subcellular location">
    <subcellularLocation>
        <location evidence="1">Mitochondrion</location>
    </subcellularLocation>
</comment>
<dbReference type="InterPro" id="IPR015324">
    <property type="entry name" value="Ribosomal_Rsm22-like"/>
</dbReference>
<keyword evidence="6" id="KW-0496">Mitochondrion</keyword>
<keyword evidence="8" id="KW-1185">Reference proteome</keyword>
<keyword evidence="3" id="KW-0809">Transit peptide</keyword>
<dbReference type="InterPro" id="IPR029063">
    <property type="entry name" value="SAM-dependent_MTases_sf"/>
</dbReference>
<comment type="function">
    <text evidence="7">Mitochondrial ribosome (mitoribosome) assembly factor. Binds at the interface of the head and body domains of the mitochondrial small ribosomal subunit (mt-SSU), occluding the mRNA channel and preventing compaction of the head domain towards the body. Probable inactive methyltransferase: retains the characteristic folding and ability to bind S-adenosyl-L-methionine, but it probably lost its methyltransferase activity.</text>
</comment>
<keyword evidence="2" id="KW-0479">Metal-binding</keyword>
<evidence type="ECO:0000256" key="2">
    <source>
        <dbReference type="ARBA" id="ARBA00022723"/>
    </source>
</evidence>
<evidence type="ECO:0000313" key="8">
    <source>
        <dbReference type="Proteomes" id="UP000829291"/>
    </source>
</evidence>
<dbReference type="Pfam" id="PF09243">
    <property type="entry name" value="Rsm22"/>
    <property type="match status" value="1"/>
</dbReference>
<evidence type="ECO:0000256" key="5">
    <source>
        <dbReference type="ARBA" id="ARBA00023014"/>
    </source>
</evidence>
<accession>A0ABM3FL36</accession>
<evidence type="ECO:0000256" key="1">
    <source>
        <dbReference type="ARBA" id="ARBA00004173"/>
    </source>
</evidence>
<dbReference type="GeneID" id="107220436"/>
<organism evidence="8 9">
    <name type="scientific">Neodiprion lecontei</name>
    <name type="common">Redheaded pine sawfly</name>
    <dbReference type="NCBI Taxonomy" id="441921"/>
    <lineage>
        <taxon>Eukaryota</taxon>
        <taxon>Metazoa</taxon>
        <taxon>Ecdysozoa</taxon>
        <taxon>Arthropoda</taxon>
        <taxon>Hexapoda</taxon>
        <taxon>Insecta</taxon>
        <taxon>Pterygota</taxon>
        <taxon>Neoptera</taxon>
        <taxon>Endopterygota</taxon>
        <taxon>Hymenoptera</taxon>
        <taxon>Tenthredinoidea</taxon>
        <taxon>Diprionidae</taxon>
        <taxon>Diprioninae</taxon>
        <taxon>Neodiprion</taxon>
    </lineage>
</organism>
<dbReference type="SUPFAM" id="SSF53335">
    <property type="entry name" value="S-adenosyl-L-methionine-dependent methyltransferases"/>
    <property type="match status" value="1"/>
</dbReference>
<keyword evidence="4" id="KW-0408">Iron</keyword>
<keyword evidence="5" id="KW-0411">Iron-sulfur</keyword>
<dbReference type="Gene3D" id="3.40.50.150">
    <property type="entry name" value="Vaccinia Virus protein VP39"/>
    <property type="match status" value="1"/>
</dbReference>
<reference evidence="9" key="1">
    <citation type="submission" date="2025-08" db="UniProtKB">
        <authorList>
            <consortium name="RefSeq"/>
        </authorList>
    </citation>
    <scope>IDENTIFICATION</scope>
    <source>
        <tissue evidence="9">Thorax and Abdomen</tissue>
    </source>
</reference>
<dbReference type="Proteomes" id="UP000829291">
    <property type="component" value="Chromosome 2"/>
</dbReference>
<dbReference type="PANTHER" id="PTHR13184">
    <property type="entry name" value="37S RIBOSOMAL PROTEIN S22"/>
    <property type="match status" value="1"/>
</dbReference>
<name>A0ABM3FL36_NEOLC</name>
<proteinExistence type="predicted"/>
<sequence>MNFEHSKQIHKDIVIHQCESPLHGWLITTRNKPECIRRLSGQEDAALLLADIVAVAHDNNVAKIYGTGNHTEAMGEASVRAMVKIDESVNKQIETDELNPKRHPGIIKSRAMQLPEWIEKAMVEATADHPVKPLRKVAGILANYLKQRHPPLEKHEFVDKLTEVQELVSRKVDLSKLSNDEIDEFWKRNQYNVKIKLKQRVYAWVAVEYDAYKSLCYMLARGAQEYSVLYQIFNEIHLADKEFQPKALFDFGSGIGTVTWAASQFWITSLNEYYCVDSSGDMHRLAESIIANHPSKLKEVYFRQFLPSSARIKSDIVVSAFSLMELPNAQARLEVVLNLWMRTNNYLIIVEQGTNAGFRIVNEARDFVLDMSSKSLETDNPNPFHVFAPCPHDMICPRYIVDKTPCNFQSSYFTVSVGKQSELKKERYSYVVLKKGERPADDPQWPRLVRPSLVRSKHTMCRICTATGKLEEIVFTASKHGKPLYKCARHSDWGDKLPLQIIDPEEPASSD</sequence>
<evidence type="ECO:0000256" key="7">
    <source>
        <dbReference type="ARBA" id="ARBA00045681"/>
    </source>
</evidence>
<protein>
    <submittedName>
        <fullName evidence="9">Methyltransferase-like protein 17, mitochondrial isoform X1</fullName>
    </submittedName>
</protein>
<dbReference type="RefSeq" id="XP_046588706.1">
    <property type="nucleotide sequence ID" value="XM_046732750.1"/>
</dbReference>
<evidence type="ECO:0000256" key="6">
    <source>
        <dbReference type="ARBA" id="ARBA00023128"/>
    </source>
</evidence>
<evidence type="ECO:0000256" key="4">
    <source>
        <dbReference type="ARBA" id="ARBA00023004"/>
    </source>
</evidence>
<dbReference type="InterPro" id="IPR052571">
    <property type="entry name" value="Mt_RNA_Methyltransferase"/>
</dbReference>
<gene>
    <name evidence="9" type="primary">LOC107220436</name>
</gene>
<evidence type="ECO:0000256" key="3">
    <source>
        <dbReference type="ARBA" id="ARBA00022946"/>
    </source>
</evidence>
<dbReference type="PANTHER" id="PTHR13184:SF5">
    <property type="entry name" value="METHYLTRANSFERASE-LIKE PROTEIN 17, MITOCHONDRIAL"/>
    <property type="match status" value="1"/>
</dbReference>